<dbReference type="EMBL" id="BNJQ01000031">
    <property type="protein sequence ID" value="GHP10836.1"/>
    <property type="molecule type" value="Genomic_DNA"/>
</dbReference>
<gene>
    <name evidence="2" type="ORF">PPROV_000956700</name>
</gene>
<evidence type="ECO:0000313" key="2">
    <source>
        <dbReference type="EMBL" id="GHP10836.1"/>
    </source>
</evidence>
<sequence>MTPDELSNFQIGFTGVVGCLSAASIAIATVTGRSNKGATAPQILGCLAIGMGAAYACKQGLIYKTTKDNGGAYYGHPATTRKEYQDATMEYLKSGAGGIAGVPLNPMTGIGATVLAKK</sequence>
<keyword evidence="1" id="KW-0472">Membrane</keyword>
<comment type="caution">
    <text evidence="2">The sequence shown here is derived from an EMBL/GenBank/DDBJ whole genome shotgun (WGS) entry which is preliminary data.</text>
</comment>
<keyword evidence="1" id="KW-0812">Transmembrane</keyword>
<feature type="transmembrane region" description="Helical" evidence="1">
    <location>
        <begin position="12"/>
        <end position="32"/>
    </location>
</feature>
<dbReference type="AlphaFoldDB" id="A0A830HTN3"/>
<feature type="transmembrane region" description="Helical" evidence="1">
    <location>
        <begin position="38"/>
        <end position="57"/>
    </location>
</feature>
<organism evidence="2 3">
    <name type="scientific">Pycnococcus provasolii</name>
    <dbReference type="NCBI Taxonomy" id="41880"/>
    <lineage>
        <taxon>Eukaryota</taxon>
        <taxon>Viridiplantae</taxon>
        <taxon>Chlorophyta</taxon>
        <taxon>Pseudoscourfieldiophyceae</taxon>
        <taxon>Pseudoscourfieldiales</taxon>
        <taxon>Pycnococcaceae</taxon>
        <taxon>Pycnococcus</taxon>
    </lineage>
</organism>
<keyword evidence="1" id="KW-1133">Transmembrane helix</keyword>
<evidence type="ECO:0000256" key="1">
    <source>
        <dbReference type="SAM" id="Phobius"/>
    </source>
</evidence>
<protein>
    <submittedName>
        <fullName evidence="2">Uncharacterized protein</fullName>
    </submittedName>
</protein>
<accession>A0A830HTN3</accession>
<reference evidence="2" key="1">
    <citation type="submission" date="2020-10" db="EMBL/GenBank/DDBJ databases">
        <title>Unveiling of a novel bifunctional photoreceptor, Dualchrome1, isolated from a cosmopolitan green alga.</title>
        <authorList>
            <person name="Suzuki S."/>
            <person name="Kawachi M."/>
        </authorList>
    </citation>
    <scope>NUCLEOTIDE SEQUENCE</scope>
    <source>
        <strain evidence="2">NIES 2893</strain>
    </source>
</reference>
<proteinExistence type="predicted"/>
<dbReference type="Proteomes" id="UP000660262">
    <property type="component" value="Unassembled WGS sequence"/>
</dbReference>
<evidence type="ECO:0000313" key="3">
    <source>
        <dbReference type="Proteomes" id="UP000660262"/>
    </source>
</evidence>
<keyword evidence="3" id="KW-1185">Reference proteome</keyword>
<name>A0A830HTN3_9CHLO</name>